<evidence type="ECO:0000256" key="1">
    <source>
        <dbReference type="SAM" id="Phobius"/>
    </source>
</evidence>
<keyword evidence="1" id="KW-0812">Transmembrane</keyword>
<dbReference type="AlphaFoldDB" id="A0A5C8HLQ8"/>
<organism evidence="2 3">
    <name type="scientific">Microbacterium mitrae</name>
    <dbReference type="NCBI Taxonomy" id="664640"/>
    <lineage>
        <taxon>Bacteria</taxon>
        <taxon>Bacillati</taxon>
        <taxon>Actinomycetota</taxon>
        <taxon>Actinomycetes</taxon>
        <taxon>Micrococcales</taxon>
        <taxon>Microbacteriaceae</taxon>
        <taxon>Microbacterium</taxon>
    </lineage>
</organism>
<dbReference type="EMBL" id="VRSW01000002">
    <property type="protein sequence ID" value="TXK04418.1"/>
    <property type="molecule type" value="Genomic_DNA"/>
</dbReference>
<keyword evidence="1" id="KW-1133">Transmembrane helix</keyword>
<sequence length="105" mass="11213">MPVSLLLVSIAGFLILAGVIIATIGFFMTPRTILAQRRPSLLETITELLRKLFEIMFSDTSAREKKIQAWGVFLVLLGVGFLLAAGVATLIPDAGTTTPPTPTAT</sequence>
<evidence type="ECO:0000313" key="3">
    <source>
        <dbReference type="Proteomes" id="UP000321196"/>
    </source>
</evidence>
<protein>
    <submittedName>
        <fullName evidence="2">Uncharacterized protein</fullName>
    </submittedName>
</protein>
<keyword evidence="1" id="KW-0472">Membrane</keyword>
<dbReference type="RefSeq" id="WP_147825553.1">
    <property type="nucleotide sequence ID" value="NZ_BAAARG010000002.1"/>
</dbReference>
<feature type="transmembrane region" description="Helical" evidence="1">
    <location>
        <begin position="6"/>
        <end position="28"/>
    </location>
</feature>
<gene>
    <name evidence="2" type="ORF">FVP60_06870</name>
</gene>
<keyword evidence="3" id="KW-1185">Reference proteome</keyword>
<comment type="caution">
    <text evidence="2">The sequence shown here is derived from an EMBL/GenBank/DDBJ whole genome shotgun (WGS) entry which is preliminary data.</text>
</comment>
<feature type="transmembrane region" description="Helical" evidence="1">
    <location>
        <begin position="70"/>
        <end position="91"/>
    </location>
</feature>
<accession>A0A5C8HLQ8</accession>
<evidence type="ECO:0000313" key="2">
    <source>
        <dbReference type="EMBL" id="TXK04418.1"/>
    </source>
</evidence>
<dbReference type="Proteomes" id="UP000321196">
    <property type="component" value="Unassembled WGS sequence"/>
</dbReference>
<name>A0A5C8HLQ8_9MICO</name>
<proteinExistence type="predicted"/>
<reference evidence="2 3" key="1">
    <citation type="submission" date="2019-08" db="EMBL/GenBank/DDBJ databases">
        <authorList>
            <person name="Dong K."/>
        </authorList>
    </citation>
    <scope>NUCLEOTIDE SEQUENCE [LARGE SCALE GENOMIC DNA]</scope>
    <source>
        <strain evidence="2 3">M4-8</strain>
    </source>
</reference>